<evidence type="ECO:0000313" key="2">
    <source>
        <dbReference type="Proteomes" id="UP000013085"/>
    </source>
</evidence>
<accession>A0A0E2HA06</accession>
<dbReference type="AlphaFoldDB" id="A0A0E2HA06"/>
<dbReference type="PATRIC" id="fig|999408.3.peg.3066"/>
<sequence>MGHVIIGAVPAVADEDIPGTRWRVEPVDHIAEGPEFILVVDGLDKRGRIGVLLEVIEGIQVHAVEAFRGMSF</sequence>
<comment type="caution">
    <text evidence="1">The sequence shown here is derived from an EMBL/GenBank/DDBJ whole genome shotgun (WGS) entry which is preliminary data.</text>
</comment>
<dbReference type="Proteomes" id="UP000013085">
    <property type="component" value="Unassembled WGS sequence"/>
</dbReference>
<dbReference type="EMBL" id="AGYR01000033">
    <property type="protein sequence ID" value="ENZ13333.1"/>
    <property type="molecule type" value="Genomic_DNA"/>
</dbReference>
<name>A0A0E2HA06_9FIRM</name>
<reference evidence="1 2" key="1">
    <citation type="submission" date="2013-01" db="EMBL/GenBank/DDBJ databases">
        <title>The Genome Sequence of Clostridium clostridioforme 90A8.</title>
        <authorList>
            <consortium name="The Broad Institute Genome Sequencing Platform"/>
            <person name="Earl A."/>
            <person name="Ward D."/>
            <person name="Feldgarden M."/>
            <person name="Gevers D."/>
            <person name="Courvalin P."/>
            <person name="Lambert T."/>
            <person name="Walker B."/>
            <person name="Young S.K."/>
            <person name="Zeng Q."/>
            <person name="Gargeya S."/>
            <person name="Fitzgerald M."/>
            <person name="Haas B."/>
            <person name="Abouelleil A."/>
            <person name="Alvarado L."/>
            <person name="Arachchi H.M."/>
            <person name="Berlin A.M."/>
            <person name="Chapman S.B."/>
            <person name="Dewar J."/>
            <person name="Goldberg J."/>
            <person name="Griggs A."/>
            <person name="Gujja S."/>
            <person name="Hansen M."/>
            <person name="Howarth C."/>
            <person name="Imamovic A."/>
            <person name="Larimer J."/>
            <person name="McCowan C."/>
            <person name="Murphy C."/>
            <person name="Neiman D."/>
            <person name="Pearson M."/>
            <person name="Priest M."/>
            <person name="Roberts A."/>
            <person name="Saif S."/>
            <person name="Shea T."/>
            <person name="Sisk P."/>
            <person name="Sykes S."/>
            <person name="Wortman J."/>
            <person name="Nusbaum C."/>
            <person name="Birren B."/>
        </authorList>
    </citation>
    <scope>NUCLEOTIDE SEQUENCE [LARGE SCALE GENOMIC DNA]</scope>
    <source>
        <strain evidence="1 2">90A8</strain>
    </source>
</reference>
<gene>
    <name evidence="1" type="ORF">HMPREF1090_02838</name>
</gene>
<protein>
    <submittedName>
        <fullName evidence="1">Uncharacterized protein</fullName>
    </submittedName>
</protein>
<proteinExistence type="predicted"/>
<evidence type="ECO:0000313" key="1">
    <source>
        <dbReference type="EMBL" id="ENZ13333.1"/>
    </source>
</evidence>
<dbReference type="HOGENOM" id="CLU_2715236_0_0_9"/>
<organism evidence="1 2">
    <name type="scientific">[Clostridium] clostridioforme 90A8</name>
    <dbReference type="NCBI Taxonomy" id="999408"/>
    <lineage>
        <taxon>Bacteria</taxon>
        <taxon>Bacillati</taxon>
        <taxon>Bacillota</taxon>
        <taxon>Clostridia</taxon>
        <taxon>Lachnospirales</taxon>
        <taxon>Lachnospiraceae</taxon>
        <taxon>Enterocloster</taxon>
    </lineage>
</organism>